<keyword evidence="5 6" id="KW-0349">Heme</keyword>
<sequence length="183" mass="20344">MDYLHAALTESMRLYPPVPADFKEALEDDVLPDGTAVRARQRVIYYTYAMGRDKASWGPDCLEFRPERWLDARGAFAGGAESPYKYAVFNAGPRLCVGKRFAYAQMKAVAAAVLARFRVEVLPGQAEAVKPKLNTTLYMKRGLMVRFAAREQRHEPVTAAGGCAIKRELPKAAIERDGSCIQN</sequence>
<proteinExistence type="inferred from homology"/>
<evidence type="ECO:0000256" key="1">
    <source>
        <dbReference type="ARBA" id="ARBA00010617"/>
    </source>
</evidence>
<dbReference type="PRINTS" id="PR00385">
    <property type="entry name" value="P450"/>
</dbReference>
<dbReference type="PRINTS" id="PR00465">
    <property type="entry name" value="EP450IV"/>
</dbReference>
<feature type="binding site" description="axial binding residue" evidence="5">
    <location>
        <position position="96"/>
    </location>
    <ligand>
        <name>heme</name>
        <dbReference type="ChEBI" id="CHEBI:30413"/>
    </ligand>
    <ligandPart>
        <name>Fe</name>
        <dbReference type="ChEBI" id="CHEBI:18248"/>
    </ligandPart>
</feature>
<dbReference type="GO" id="GO:0004497">
    <property type="term" value="F:monooxygenase activity"/>
    <property type="evidence" value="ECO:0007669"/>
    <property type="project" value="UniProtKB-KW"/>
</dbReference>
<protein>
    <submittedName>
        <fullName evidence="7">Cytochrome P450 86B1</fullName>
    </submittedName>
</protein>
<dbReference type="GO" id="GO:0020037">
    <property type="term" value="F:heme binding"/>
    <property type="evidence" value="ECO:0007669"/>
    <property type="project" value="InterPro"/>
</dbReference>
<keyword evidence="3 6" id="KW-0560">Oxidoreductase</keyword>
<dbReference type="GO" id="GO:0006629">
    <property type="term" value="P:lipid metabolic process"/>
    <property type="evidence" value="ECO:0007669"/>
    <property type="project" value="UniProtKB-ARBA"/>
</dbReference>
<evidence type="ECO:0000313" key="7">
    <source>
        <dbReference type="EMBL" id="RLM78851.1"/>
    </source>
</evidence>
<dbReference type="InterPro" id="IPR036396">
    <property type="entry name" value="Cyt_P450_sf"/>
</dbReference>
<keyword evidence="6" id="KW-0503">Monooxygenase</keyword>
<dbReference type="Proteomes" id="UP000275267">
    <property type="component" value="Unassembled WGS sequence"/>
</dbReference>
<dbReference type="GO" id="GO:0016705">
    <property type="term" value="F:oxidoreductase activity, acting on paired donors, with incorporation or reduction of molecular oxygen"/>
    <property type="evidence" value="ECO:0007669"/>
    <property type="project" value="InterPro"/>
</dbReference>
<dbReference type="InterPro" id="IPR001128">
    <property type="entry name" value="Cyt_P450"/>
</dbReference>
<dbReference type="AlphaFoldDB" id="A0A3L6QDS3"/>
<evidence type="ECO:0000256" key="4">
    <source>
        <dbReference type="ARBA" id="ARBA00023004"/>
    </source>
</evidence>
<evidence type="ECO:0000256" key="3">
    <source>
        <dbReference type="ARBA" id="ARBA00023002"/>
    </source>
</evidence>
<dbReference type="EMBL" id="PQIB02000012">
    <property type="protein sequence ID" value="RLM78851.1"/>
    <property type="molecule type" value="Genomic_DNA"/>
</dbReference>
<keyword evidence="8" id="KW-1185">Reference proteome</keyword>
<accession>A0A3L6QDS3</accession>
<comment type="caution">
    <text evidence="7">The sequence shown here is derived from an EMBL/GenBank/DDBJ whole genome shotgun (WGS) entry which is preliminary data.</text>
</comment>
<comment type="cofactor">
    <cofactor evidence="5">
        <name>heme</name>
        <dbReference type="ChEBI" id="CHEBI:30413"/>
    </cofactor>
</comment>
<evidence type="ECO:0000256" key="6">
    <source>
        <dbReference type="RuleBase" id="RU000461"/>
    </source>
</evidence>
<gene>
    <name evidence="7" type="ORF">C2845_PM12G19310</name>
</gene>
<evidence type="ECO:0000256" key="2">
    <source>
        <dbReference type="ARBA" id="ARBA00022723"/>
    </source>
</evidence>
<dbReference type="GO" id="GO:0005506">
    <property type="term" value="F:iron ion binding"/>
    <property type="evidence" value="ECO:0007669"/>
    <property type="project" value="InterPro"/>
</dbReference>
<dbReference type="InterPro" id="IPR017972">
    <property type="entry name" value="Cyt_P450_CS"/>
</dbReference>
<evidence type="ECO:0000313" key="8">
    <source>
        <dbReference type="Proteomes" id="UP000275267"/>
    </source>
</evidence>
<organism evidence="7 8">
    <name type="scientific">Panicum miliaceum</name>
    <name type="common">Proso millet</name>
    <name type="synonym">Broomcorn millet</name>
    <dbReference type="NCBI Taxonomy" id="4540"/>
    <lineage>
        <taxon>Eukaryota</taxon>
        <taxon>Viridiplantae</taxon>
        <taxon>Streptophyta</taxon>
        <taxon>Embryophyta</taxon>
        <taxon>Tracheophyta</taxon>
        <taxon>Spermatophyta</taxon>
        <taxon>Magnoliopsida</taxon>
        <taxon>Liliopsida</taxon>
        <taxon>Poales</taxon>
        <taxon>Poaceae</taxon>
        <taxon>PACMAD clade</taxon>
        <taxon>Panicoideae</taxon>
        <taxon>Panicodae</taxon>
        <taxon>Paniceae</taxon>
        <taxon>Panicinae</taxon>
        <taxon>Panicum</taxon>
        <taxon>Panicum sect. Panicum</taxon>
    </lineage>
</organism>
<dbReference type="STRING" id="4540.A0A3L6QDS3"/>
<reference evidence="8" key="1">
    <citation type="journal article" date="2019" name="Nat. Commun.">
        <title>The genome of broomcorn millet.</title>
        <authorList>
            <person name="Zou C."/>
            <person name="Miki D."/>
            <person name="Li D."/>
            <person name="Tang Q."/>
            <person name="Xiao L."/>
            <person name="Rajput S."/>
            <person name="Deng P."/>
            <person name="Jia W."/>
            <person name="Huang R."/>
            <person name="Zhang M."/>
            <person name="Sun Y."/>
            <person name="Hu J."/>
            <person name="Fu X."/>
            <person name="Schnable P.S."/>
            <person name="Li F."/>
            <person name="Zhang H."/>
            <person name="Feng B."/>
            <person name="Zhu X."/>
            <person name="Liu R."/>
            <person name="Schnable J.C."/>
            <person name="Zhu J.-K."/>
            <person name="Zhang H."/>
        </authorList>
    </citation>
    <scope>NUCLEOTIDE SEQUENCE [LARGE SCALE GENOMIC DNA]</scope>
</reference>
<comment type="similarity">
    <text evidence="1 6">Belongs to the cytochrome P450 family.</text>
</comment>
<dbReference type="PANTHER" id="PTHR24296">
    <property type="entry name" value="CYTOCHROME P450"/>
    <property type="match status" value="1"/>
</dbReference>
<dbReference type="InterPro" id="IPR002403">
    <property type="entry name" value="Cyt_P450_E_grp-IV"/>
</dbReference>
<keyword evidence="2 5" id="KW-0479">Metal-binding</keyword>
<evidence type="ECO:0000256" key="5">
    <source>
        <dbReference type="PIRSR" id="PIRSR602403-1"/>
    </source>
</evidence>
<dbReference type="Pfam" id="PF00067">
    <property type="entry name" value="p450"/>
    <property type="match status" value="1"/>
</dbReference>
<dbReference type="Gene3D" id="1.10.630.10">
    <property type="entry name" value="Cytochrome P450"/>
    <property type="match status" value="1"/>
</dbReference>
<dbReference type="SUPFAM" id="SSF48264">
    <property type="entry name" value="Cytochrome P450"/>
    <property type="match status" value="1"/>
</dbReference>
<dbReference type="OrthoDB" id="1470350at2759"/>
<dbReference type="PROSITE" id="PS00086">
    <property type="entry name" value="CYTOCHROME_P450"/>
    <property type="match status" value="1"/>
</dbReference>
<keyword evidence="4 5" id="KW-0408">Iron</keyword>
<name>A0A3L6QDS3_PANMI</name>